<dbReference type="GO" id="GO:0009966">
    <property type="term" value="P:regulation of signal transduction"/>
    <property type="evidence" value="ECO:0007669"/>
    <property type="project" value="TreeGrafter"/>
</dbReference>
<dbReference type="GO" id="GO:0046856">
    <property type="term" value="P:phosphatidylinositol dephosphorylation"/>
    <property type="evidence" value="ECO:0007669"/>
    <property type="project" value="InterPro"/>
</dbReference>
<dbReference type="Pfam" id="PF22669">
    <property type="entry name" value="Exo_endo_phos2"/>
    <property type="match status" value="1"/>
</dbReference>
<keyword evidence="3" id="KW-1185">Reference proteome</keyword>
<evidence type="ECO:0000313" key="3">
    <source>
        <dbReference type="Proteomes" id="UP000762676"/>
    </source>
</evidence>
<reference evidence="2 3" key="1">
    <citation type="journal article" date="2021" name="Elife">
        <title>Chloroplast acquisition without the gene transfer in kleptoplastic sea slugs, Plakobranchus ocellatus.</title>
        <authorList>
            <person name="Maeda T."/>
            <person name="Takahashi S."/>
            <person name="Yoshida T."/>
            <person name="Shimamura S."/>
            <person name="Takaki Y."/>
            <person name="Nagai Y."/>
            <person name="Toyoda A."/>
            <person name="Suzuki Y."/>
            <person name="Arimoto A."/>
            <person name="Ishii H."/>
            <person name="Satoh N."/>
            <person name="Nishiyama T."/>
            <person name="Hasebe M."/>
            <person name="Maruyama T."/>
            <person name="Minagawa J."/>
            <person name="Obokata J."/>
            <person name="Shigenobu S."/>
        </authorList>
    </citation>
    <scope>NUCLEOTIDE SEQUENCE [LARGE SCALE GENOMIC DNA]</scope>
</reference>
<comment type="caution">
    <text evidence="2">The sequence shown here is derived from an EMBL/GenBank/DDBJ whole genome shotgun (WGS) entry which is preliminary data.</text>
</comment>
<dbReference type="PANTHER" id="PTHR46051">
    <property type="entry name" value="SH2 DOMAIN-CONTAINING PROTEIN"/>
    <property type="match status" value="1"/>
</dbReference>
<gene>
    <name evidence="2" type="ORF">ElyMa_005646500</name>
</gene>
<dbReference type="Gene3D" id="3.60.10.10">
    <property type="entry name" value="Endonuclease/exonuclease/phosphatase"/>
    <property type="match status" value="1"/>
</dbReference>
<dbReference type="AlphaFoldDB" id="A0AAV4F9T5"/>
<dbReference type="EMBL" id="BMAT01011295">
    <property type="protein sequence ID" value="GFR70108.1"/>
    <property type="molecule type" value="Genomic_DNA"/>
</dbReference>
<dbReference type="PANTHER" id="PTHR46051:SF1">
    <property type="entry name" value="INOSITOL POLYPHOSPHATE-RELATED PHOSPHATASE DOMAIN-CONTAINING PROTEIN"/>
    <property type="match status" value="1"/>
</dbReference>
<dbReference type="GO" id="GO:0016791">
    <property type="term" value="F:phosphatase activity"/>
    <property type="evidence" value="ECO:0007669"/>
    <property type="project" value="InterPro"/>
</dbReference>
<dbReference type="InterPro" id="IPR000300">
    <property type="entry name" value="IPPc"/>
</dbReference>
<feature type="non-terminal residue" evidence="2">
    <location>
        <position position="1"/>
    </location>
</feature>
<organism evidence="2 3">
    <name type="scientific">Elysia marginata</name>
    <dbReference type="NCBI Taxonomy" id="1093978"/>
    <lineage>
        <taxon>Eukaryota</taxon>
        <taxon>Metazoa</taxon>
        <taxon>Spiralia</taxon>
        <taxon>Lophotrochozoa</taxon>
        <taxon>Mollusca</taxon>
        <taxon>Gastropoda</taxon>
        <taxon>Heterobranchia</taxon>
        <taxon>Euthyneura</taxon>
        <taxon>Panpulmonata</taxon>
        <taxon>Sacoglossa</taxon>
        <taxon>Placobranchoidea</taxon>
        <taxon>Plakobranchidae</taxon>
        <taxon>Elysia</taxon>
    </lineage>
</organism>
<dbReference type="GO" id="GO:0050776">
    <property type="term" value="P:regulation of immune response"/>
    <property type="evidence" value="ECO:0007669"/>
    <property type="project" value="TreeGrafter"/>
</dbReference>
<dbReference type="SUPFAM" id="SSF56219">
    <property type="entry name" value="DNase I-like"/>
    <property type="match status" value="1"/>
</dbReference>
<feature type="domain" description="Inositol polyphosphate-related phosphatase" evidence="1">
    <location>
        <begin position="1"/>
        <end position="112"/>
    </location>
</feature>
<name>A0AAV4F9T5_9GAST</name>
<protein>
    <submittedName>
        <fullName evidence="2">Phosphatidylinositol 3,4,5-trisphosphate 5-phosphatase 1-like</fullName>
    </submittedName>
</protein>
<dbReference type="Proteomes" id="UP000762676">
    <property type="component" value="Unassembled WGS sequence"/>
</dbReference>
<evidence type="ECO:0000259" key="1">
    <source>
        <dbReference type="Pfam" id="PF22669"/>
    </source>
</evidence>
<accession>A0AAV4F9T5</accession>
<proteinExistence type="predicted"/>
<sequence length="122" mass="14249">NKGAVAVSFMLSGTSFCFINAHLASGEERLERRNANYRDILKSLNMGPKNLENYDITHKFHHVFFFGDLNYRVTEPVELVLNKLDKRDFTSLLEQDQLRRCQFEKKALFGFSKFTLPCLQLR</sequence>
<dbReference type="InterPro" id="IPR036691">
    <property type="entry name" value="Endo/exonu/phosph_ase_sf"/>
</dbReference>
<evidence type="ECO:0000313" key="2">
    <source>
        <dbReference type="EMBL" id="GFR70108.1"/>
    </source>
</evidence>